<dbReference type="Gene3D" id="1.10.600.10">
    <property type="entry name" value="Farnesyl Diphosphate Synthase"/>
    <property type="match status" value="1"/>
</dbReference>
<dbReference type="InterPro" id="IPR000092">
    <property type="entry name" value="Polyprenyl_synt"/>
</dbReference>
<dbReference type="PROSITE" id="PS00444">
    <property type="entry name" value="POLYPRENYL_SYNTHASE_2"/>
    <property type="match status" value="1"/>
</dbReference>
<keyword evidence="3 7" id="KW-0808">Transferase</keyword>
<evidence type="ECO:0000256" key="2">
    <source>
        <dbReference type="ARBA" id="ARBA00006706"/>
    </source>
</evidence>
<evidence type="ECO:0000313" key="9">
    <source>
        <dbReference type="Proteomes" id="UP000223759"/>
    </source>
</evidence>
<dbReference type="SFLD" id="SFLDS00005">
    <property type="entry name" value="Isoprenoid_Synthase_Type_I"/>
    <property type="match status" value="1"/>
</dbReference>
<keyword evidence="4" id="KW-0479">Metal-binding</keyword>
<dbReference type="CDD" id="cd00685">
    <property type="entry name" value="Trans_IPPS_HT"/>
    <property type="match status" value="1"/>
</dbReference>
<evidence type="ECO:0000256" key="5">
    <source>
        <dbReference type="ARBA" id="ARBA00022842"/>
    </source>
</evidence>
<dbReference type="SUPFAM" id="SSF48576">
    <property type="entry name" value="Terpenoid synthases"/>
    <property type="match status" value="1"/>
</dbReference>
<dbReference type="FunFam" id="1.10.600.10:FF:000001">
    <property type="entry name" value="Geranylgeranyl diphosphate synthase"/>
    <property type="match status" value="1"/>
</dbReference>
<dbReference type="InterPro" id="IPR033749">
    <property type="entry name" value="Polyprenyl_synt_CS"/>
</dbReference>
<proteinExistence type="inferred from homology"/>
<dbReference type="STRING" id="233100.SAMN05216526_1828"/>
<reference evidence="8 9" key="1">
    <citation type="submission" date="2017-01" db="EMBL/GenBank/DDBJ databases">
        <authorList>
            <person name="Mah S.A."/>
            <person name="Swanson W.J."/>
            <person name="Moy G.W."/>
            <person name="Vacquier V.D."/>
        </authorList>
    </citation>
    <scope>NUCLEOTIDE SEQUENCE [LARGE SCALE GENOMIC DNA]</scope>
    <source>
        <strain evidence="8 9">M9</strain>
    </source>
</reference>
<dbReference type="PANTHER" id="PTHR43281">
    <property type="entry name" value="FARNESYL DIPHOSPHATE SYNTHASE"/>
    <property type="match status" value="1"/>
</dbReference>
<evidence type="ECO:0000256" key="4">
    <source>
        <dbReference type="ARBA" id="ARBA00022723"/>
    </source>
</evidence>
<dbReference type="InterPro" id="IPR008949">
    <property type="entry name" value="Isoprenoid_synthase_dom_sf"/>
</dbReference>
<evidence type="ECO:0000256" key="7">
    <source>
        <dbReference type="RuleBase" id="RU004466"/>
    </source>
</evidence>
<keyword evidence="9" id="KW-1185">Reference proteome</keyword>
<evidence type="ECO:0000256" key="1">
    <source>
        <dbReference type="ARBA" id="ARBA00001946"/>
    </source>
</evidence>
<dbReference type="AlphaFoldDB" id="A0A1R3W7N6"/>
<name>A0A1R3W7N6_9GAMM</name>
<organism evidence="8 9">
    <name type="scientific">Ectothiorhodosinus mongolicus</name>
    <dbReference type="NCBI Taxonomy" id="233100"/>
    <lineage>
        <taxon>Bacteria</taxon>
        <taxon>Pseudomonadati</taxon>
        <taxon>Pseudomonadota</taxon>
        <taxon>Gammaproteobacteria</taxon>
        <taxon>Chromatiales</taxon>
        <taxon>Ectothiorhodospiraceae</taxon>
        <taxon>Ectothiorhodosinus</taxon>
    </lineage>
</organism>
<dbReference type="GO" id="GO:0016114">
    <property type="term" value="P:terpenoid biosynthetic process"/>
    <property type="evidence" value="ECO:0007669"/>
    <property type="project" value="UniProtKB-ARBA"/>
</dbReference>
<dbReference type="GO" id="GO:0004659">
    <property type="term" value="F:prenyltransferase activity"/>
    <property type="evidence" value="ECO:0007669"/>
    <property type="project" value="InterPro"/>
</dbReference>
<sequence>MKVQERIETALDQFLARGESSVAPPRLQEAIRYSVFPGGARVRPQLVLAVAAACGDDAPEVSDAAAVAIEMMHCASLVHDDLPCFDGSELRRGKPSVHAAFGERLAVLGGDALIVSAFDALNQEASAHPTRLVALLNILAQGVGVPSGIIAGQAWECEDHIDLAQYQRAKTGALFAAATMAGAAAAGVAHEPWRELGDKLGEAFQVADDLRDAVSNPEDLGKPVGQDEALGRPNVVAARGIKGAVSYLKELLAEAMASVPACPGEEALRELLMKQAAQFLPRELAQEAA</sequence>
<keyword evidence="5" id="KW-0460">Magnesium</keyword>
<evidence type="ECO:0000256" key="3">
    <source>
        <dbReference type="ARBA" id="ARBA00022679"/>
    </source>
</evidence>
<protein>
    <submittedName>
        <fullName evidence="8">Farnesyl-diphosphate synthase</fullName>
    </submittedName>
</protein>
<dbReference type="PROSITE" id="PS00723">
    <property type="entry name" value="POLYPRENYL_SYNTHASE_1"/>
    <property type="match status" value="1"/>
</dbReference>
<dbReference type="GO" id="GO:0046872">
    <property type="term" value="F:metal ion binding"/>
    <property type="evidence" value="ECO:0007669"/>
    <property type="project" value="UniProtKB-KW"/>
</dbReference>
<keyword evidence="6" id="KW-0414">Isoprene biosynthesis</keyword>
<dbReference type="OrthoDB" id="9805316at2"/>
<gene>
    <name evidence="8" type="ORF">SAMN05216526_1828</name>
</gene>
<dbReference type="GO" id="GO:0008654">
    <property type="term" value="P:phospholipid biosynthetic process"/>
    <property type="evidence" value="ECO:0007669"/>
    <property type="project" value="UniProtKB-ARBA"/>
</dbReference>
<dbReference type="EMBL" id="FTPK01000003">
    <property type="protein sequence ID" value="SIT73195.1"/>
    <property type="molecule type" value="Genomic_DNA"/>
</dbReference>
<dbReference type="RefSeq" id="WP_076756203.1">
    <property type="nucleotide sequence ID" value="NZ_CP023018.1"/>
</dbReference>
<evidence type="ECO:0000313" key="8">
    <source>
        <dbReference type="EMBL" id="SIT73195.1"/>
    </source>
</evidence>
<dbReference type="PANTHER" id="PTHR43281:SF1">
    <property type="entry name" value="FARNESYL DIPHOSPHATE SYNTHASE"/>
    <property type="match status" value="1"/>
</dbReference>
<comment type="similarity">
    <text evidence="2 7">Belongs to the FPP/GGPP synthase family.</text>
</comment>
<evidence type="ECO:0000256" key="6">
    <source>
        <dbReference type="ARBA" id="ARBA00023229"/>
    </source>
</evidence>
<accession>A0A1R3W7N6</accession>
<dbReference type="Proteomes" id="UP000223759">
    <property type="component" value="Unassembled WGS sequence"/>
</dbReference>
<comment type="cofactor">
    <cofactor evidence="1">
        <name>Mg(2+)</name>
        <dbReference type="ChEBI" id="CHEBI:18420"/>
    </cofactor>
</comment>
<dbReference type="Pfam" id="PF00348">
    <property type="entry name" value="polyprenyl_synt"/>
    <property type="match status" value="1"/>
</dbReference>